<dbReference type="RefSeq" id="WP_344591551.1">
    <property type="nucleotide sequence ID" value="NZ_BAAARW010000016.1"/>
</dbReference>
<keyword evidence="2" id="KW-1185">Reference proteome</keyword>
<gene>
    <name evidence="1" type="ORF">GCM10010191_46460</name>
</gene>
<organism evidence="1 2">
    <name type="scientific">Actinomadura vinacea</name>
    <dbReference type="NCBI Taxonomy" id="115336"/>
    <lineage>
        <taxon>Bacteria</taxon>
        <taxon>Bacillati</taxon>
        <taxon>Actinomycetota</taxon>
        <taxon>Actinomycetes</taxon>
        <taxon>Streptosporangiales</taxon>
        <taxon>Thermomonosporaceae</taxon>
        <taxon>Actinomadura</taxon>
    </lineage>
</organism>
<evidence type="ECO:0000313" key="2">
    <source>
        <dbReference type="Proteomes" id="UP001501231"/>
    </source>
</evidence>
<accession>A0ABN3JED8</accession>
<sequence>MTTVPYHHAAGAAPPALRTGRWRLPGGRSATAHTRRAIHTALRRWGLGPAADALAHQVVSLIQESPTRSAAHSHGPIDLRLELRPADRLLLGEIQAATPDRLVPDDPTPAGRPEPRRSIIALTYGHRPARNGTATWYTHAFTWYQSDANSTDRRPVPPA</sequence>
<dbReference type="EMBL" id="BAAARW010000016">
    <property type="protein sequence ID" value="GAA2428172.1"/>
    <property type="molecule type" value="Genomic_DNA"/>
</dbReference>
<dbReference type="Proteomes" id="UP001501231">
    <property type="component" value="Unassembled WGS sequence"/>
</dbReference>
<evidence type="ECO:0008006" key="3">
    <source>
        <dbReference type="Google" id="ProtNLM"/>
    </source>
</evidence>
<comment type="caution">
    <text evidence="1">The sequence shown here is derived from an EMBL/GenBank/DDBJ whole genome shotgun (WGS) entry which is preliminary data.</text>
</comment>
<name>A0ABN3JED8_9ACTN</name>
<reference evidence="1 2" key="1">
    <citation type="journal article" date="2019" name="Int. J. Syst. Evol. Microbiol.">
        <title>The Global Catalogue of Microorganisms (GCM) 10K type strain sequencing project: providing services to taxonomists for standard genome sequencing and annotation.</title>
        <authorList>
            <consortium name="The Broad Institute Genomics Platform"/>
            <consortium name="The Broad Institute Genome Sequencing Center for Infectious Disease"/>
            <person name="Wu L."/>
            <person name="Ma J."/>
        </authorList>
    </citation>
    <scope>NUCLEOTIDE SEQUENCE [LARGE SCALE GENOMIC DNA]</scope>
    <source>
        <strain evidence="1 2">JCM 3325</strain>
    </source>
</reference>
<evidence type="ECO:0000313" key="1">
    <source>
        <dbReference type="EMBL" id="GAA2428172.1"/>
    </source>
</evidence>
<proteinExistence type="predicted"/>
<protein>
    <recommendedName>
        <fullName evidence="3">ATP-binding protein</fullName>
    </recommendedName>
</protein>